<keyword evidence="3" id="KW-0698">rRNA processing</keyword>
<evidence type="ECO:0000313" key="12">
    <source>
        <dbReference type="Proteomes" id="UP000242814"/>
    </source>
</evidence>
<evidence type="ECO:0000256" key="8">
    <source>
        <dbReference type="ARBA" id="ARBA00076672"/>
    </source>
</evidence>
<dbReference type="EMBL" id="LZYO01000084">
    <property type="protein sequence ID" value="ODH37370.1"/>
    <property type="molecule type" value="Genomic_DNA"/>
</dbReference>
<organism evidence="11 12">
    <name type="scientific">Paracoccidioides brasiliensis</name>
    <dbReference type="NCBI Taxonomy" id="121759"/>
    <lineage>
        <taxon>Eukaryota</taxon>
        <taxon>Fungi</taxon>
        <taxon>Dikarya</taxon>
        <taxon>Ascomycota</taxon>
        <taxon>Pezizomycotina</taxon>
        <taxon>Eurotiomycetes</taxon>
        <taxon>Eurotiomycetidae</taxon>
        <taxon>Onygenales</taxon>
        <taxon>Ajellomycetaceae</taxon>
        <taxon>Paracoccidioides</taxon>
    </lineage>
</organism>
<dbReference type="Pfam" id="PF05148">
    <property type="entry name" value="Methyltransf_8"/>
    <property type="match status" value="1"/>
</dbReference>
<comment type="similarity">
    <text evidence="2">Belongs to the methyltransferase superfamily. RRP8 family.</text>
</comment>
<feature type="region of interest" description="Disordered" evidence="9">
    <location>
        <begin position="181"/>
        <end position="354"/>
    </location>
</feature>
<feature type="compositionally biased region" description="Acidic residues" evidence="9">
    <location>
        <begin position="588"/>
        <end position="599"/>
    </location>
</feature>
<evidence type="ECO:0000256" key="5">
    <source>
        <dbReference type="ARBA" id="ARBA00022679"/>
    </source>
</evidence>
<dbReference type="VEuPathDB" id="FungiDB:PADG_03190"/>
<dbReference type="InterPro" id="IPR042036">
    <property type="entry name" value="RRP8_N"/>
</dbReference>
<evidence type="ECO:0000256" key="10">
    <source>
        <dbReference type="SAM" id="SignalP"/>
    </source>
</evidence>
<dbReference type="CDD" id="cd02440">
    <property type="entry name" value="AdoMet_MTases"/>
    <property type="match status" value="1"/>
</dbReference>
<feature type="compositionally biased region" description="Low complexity" evidence="9">
    <location>
        <begin position="287"/>
        <end position="304"/>
    </location>
</feature>
<evidence type="ECO:0000256" key="1">
    <source>
        <dbReference type="ARBA" id="ARBA00004604"/>
    </source>
</evidence>
<dbReference type="InterPro" id="IPR029063">
    <property type="entry name" value="SAM-dependent_MTases_sf"/>
</dbReference>
<dbReference type="PANTHER" id="PTHR12787">
    <property type="entry name" value="RIBOSOMAL RNA-PROCESSING PROTEIN 8"/>
    <property type="match status" value="1"/>
</dbReference>
<feature type="region of interest" description="Disordered" evidence="9">
    <location>
        <begin position="418"/>
        <end position="448"/>
    </location>
</feature>
<dbReference type="VEuPathDB" id="FungiDB:PABG_11184"/>
<feature type="chain" id="PRO_5008902460" description="Ribosomal RNA-processing protein 8" evidence="10">
    <location>
        <begin position="22"/>
        <end position="697"/>
    </location>
</feature>
<dbReference type="GO" id="GO:0005730">
    <property type="term" value="C:nucleolus"/>
    <property type="evidence" value="ECO:0007669"/>
    <property type="project" value="UniProtKB-SubCell"/>
</dbReference>
<keyword evidence="4" id="KW-0489">Methyltransferase</keyword>
<feature type="region of interest" description="Disordered" evidence="9">
    <location>
        <begin position="567"/>
        <end position="611"/>
    </location>
</feature>
<evidence type="ECO:0000256" key="2">
    <source>
        <dbReference type="ARBA" id="ARBA00006301"/>
    </source>
</evidence>
<evidence type="ECO:0000256" key="3">
    <source>
        <dbReference type="ARBA" id="ARBA00022552"/>
    </source>
</evidence>
<evidence type="ECO:0000256" key="9">
    <source>
        <dbReference type="SAM" id="MobiDB-lite"/>
    </source>
</evidence>
<dbReference type="GO" id="GO:0016433">
    <property type="term" value="F:rRNA (adenine) methyltransferase activity"/>
    <property type="evidence" value="ECO:0007669"/>
    <property type="project" value="UniProtKB-ARBA"/>
</dbReference>
<keyword evidence="5" id="KW-0808">Transferase</keyword>
<gene>
    <name evidence="11" type="ORF">ACO22_02645</name>
</gene>
<dbReference type="Proteomes" id="UP000242814">
    <property type="component" value="Unassembled WGS sequence"/>
</dbReference>
<keyword evidence="7" id="KW-0539">Nucleus</keyword>
<dbReference type="SUPFAM" id="SSF53335">
    <property type="entry name" value="S-adenosyl-L-methionine-dependent methyltransferases"/>
    <property type="match status" value="2"/>
</dbReference>
<dbReference type="AlphaFoldDB" id="A0A1D2JI69"/>
<dbReference type="VEuPathDB" id="FungiDB:PADG_03191"/>
<dbReference type="VEuPathDB" id="FungiDB:PABG_00744"/>
<evidence type="ECO:0000256" key="7">
    <source>
        <dbReference type="ARBA" id="ARBA00023242"/>
    </source>
</evidence>
<feature type="compositionally biased region" description="Basic and acidic residues" evidence="9">
    <location>
        <begin position="214"/>
        <end position="234"/>
    </location>
</feature>
<dbReference type="InterPro" id="IPR007823">
    <property type="entry name" value="RRP8"/>
</dbReference>
<comment type="subcellular location">
    <subcellularLocation>
        <location evidence="1">Nucleus</location>
        <location evidence="1">Nucleolus</location>
    </subcellularLocation>
</comment>
<proteinExistence type="inferred from homology"/>
<reference evidence="11 12" key="1">
    <citation type="submission" date="2016-06" db="EMBL/GenBank/DDBJ databases">
        <authorList>
            <person name="Kjaerup R.B."/>
            <person name="Dalgaard T.S."/>
            <person name="Juul-Madsen H.R."/>
        </authorList>
    </citation>
    <scope>NUCLEOTIDE SEQUENCE [LARGE SCALE GENOMIC DNA]</scope>
    <source>
        <strain evidence="11 12">Pb300</strain>
    </source>
</reference>
<keyword evidence="10" id="KW-0732">Signal</keyword>
<dbReference type="GO" id="GO:0042273">
    <property type="term" value="P:ribosomal large subunit biogenesis"/>
    <property type="evidence" value="ECO:0007669"/>
    <property type="project" value="TreeGrafter"/>
</dbReference>
<accession>A0A1D2JI69</accession>
<feature type="signal peptide" evidence="10">
    <location>
        <begin position="1"/>
        <end position="21"/>
    </location>
</feature>
<feature type="compositionally biased region" description="Basic residues" evidence="9">
    <location>
        <begin position="240"/>
        <end position="259"/>
    </location>
</feature>
<evidence type="ECO:0000256" key="4">
    <source>
        <dbReference type="ARBA" id="ARBA00022603"/>
    </source>
</evidence>
<protein>
    <recommendedName>
        <fullName evidence="8">Ribosomal RNA-processing protein 8</fullName>
    </recommendedName>
</protein>
<sequence length="697" mass="77409">MSKMNGDTRMCHLISLMLVTSLGPSKICRDYWNNATLMIRSFSPQPATPIADNCYHSCLKPGGWVEFQDWDAMMQSADGTGKGSYIEQYITRTLAAFEKAGYIVRPGIFLEKWMKDTGFVNVKVTKFIVPLGAWAKDKHYSIFPVHSRQYFTAGLHIPNVIMFAVPGWSISNTELKLQTEYKAKQQQEPSPQVQDGAADPDSQSKKRKRAQGKKLNDQKVTKANVDEMWRRVIKGETPSSRKKNAARTKKEMKKRRKLAKSADGRAVQEVWDAGNETGELKEDSNVTPAAEAAAEIPASTPAASRKSKKQKRKSNDNQQQNVTTATPPLPAANSLPSPPPPPPASTSLTRLQQSMRQKLLSARFRHLNQTLYTTTSNEAMELFTSNPELFAEYHAGFTRQVQESWPSNPIDGYINAVKTRGAIPPPNQRGSGRKPDKNELRTSALGPLPRRPHGLCTIADLGCGDAKLARVLTPSAKALNLRLLSFDLHVADPLITKADISALSVADGTVDVAIFCLSLMGTNWVSFVEEAWRVLRGDGKGECWVSEVKSRFGKVVRRTKIGQRVDGAGAVAGKKDKKKKKSKSNDKADEDVDEEEIFAEDQVNKGPNSEDETDISAFVEVFRTRGFVLKQESVDKSNKMFVKMEFVKHGHPTKGKWAVDQNDAKSGKKKFIELDDGKGLTPEEESKVLKPCVYKIR</sequence>
<evidence type="ECO:0000313" key="11">
    <source>
        <dbReference type="EMBL" id="ODH37370.1"/>
    </source>
</evidence>
<comment type="caution">
    <text evidence="11">The sequence shown here is derived from an EMBL/GenBank/DDBJ whole genome shotgun (WGS) entry which is preliminary data.</text>
</comment>
<keyword evidence="6" id="KW-0949">S-adenosyl-L-methionine</keyword>
<evidence type="ECO:0000256" key="6">
    <source>
        <dbReference type="ARBA" id="ARBA00022691"/>
    </source>
</evidence>
<dbReference type="Gene3D" id="3.40.50.150">
    <property type="entry name" value="Vaccinia Virus protein VP39"/>
    <property type="match status" value="1"/>
</dbReference>
<dbReference type="Gene3D" id="1.10.10.2150">
    <property type="entry name" value="Ribosomal RNA-processing protein 8, N-terminal domain"/>
    <property type="match status" value="1"/>
</dbReference>
<feature type="compositionally biased region" description="Low complexity" evidence="9">
    <location>
        <begin position="316"/>
        <end position="335"/>
    </location>
</feature>
<name>A0A1D2JI69_PARBR</name>
<dbReference type="FunFam" id="1.10.10.2150:FF:000001">
    <property type="entry name" value="Ribosomal RNA-processing protein 8"/>
    <property type="match status" value="1"/>
</dbReference>
<dbReference type="PANTHER" id="PTHR12787:SF0">
    <property type="entry name" value="RIBOSOMAL RNA-PROCESSING PROTEIN 8"/>
    <property type="match status" value="1"/>
</dbReference>